<dbReference type="UniPathway" id="UPA00143"/>
<proteinExistence type="inferred from homology"/>
<dbReference type="InterPro" id="IPR000011">
    <property type="entry name" value="UBQ/SUMO-activ_enz_E1-like"/>
</dbReference>
<dbReference type="FunFam" id="3.50.50.80:FF:000001">
    <property type="entry name" value="ubiquitin-like modifier-activating enzyme 1"/>
    <property type="match status" value="1"/>
</dbReference>
<dbReference type="EMBL" id="LODT01000035">
    <property type="protein sequence ID" value="KYQ91301.1"/>
    <property type="molecule type" value="Genomic_DNA"/>
</dbReference>
<dbReference type="PRINTS" id="PR01849">
    <property type="entry name" value="UBIQUITINACT"/>
</dbReference>
<comment type="similarity">
    <text evidence="3">Belongs to the ubiquitin-activating E1 family.</text>
</comment>
<dbReference type="Gene3D" id="3.50.50.80">
    <property type="entry name" value="Ubiquitin-activating enzyme E1, inactive adenylation domain, subdomain 1"/>
    <property type="match status" value="1"/>
</dbReference>
<evidence type="ECO:0000256" key="1">
    <source>
        <dbReference type="ARBA" id="ARBA00000488"/>
    </source>
</evidence>
<dbReference type="Gene3D" id="1.10.10.2660">
    <property type="entry name" value="Ubiquitin-activating enzyme E1, SCCH domain"/>
    <property type="match status" value="1"/>
</dbReference>
<dbReference type="InterPro" id="IPR042449">
    <property type="entry name" value="Ub-E1_IAD_1"/>
</dbReference>
<dbReference type="GO" id="GO:0006974">
    <property type="term" value="P:DNA damage response"/>
    <property type="evidence" value="ECO:0007669"/>
    <property type="project" value="TreeGrafter"/>
</dbReference>
<dbReference type="Pfam" id="PF09358">
    <property type="entry name" value="E1_UFD"/>
    <property type="match status" value="1"/>
</dbReference>
<dbReference type="PANTHER" id="PTHR10953">
    <property type="entry name" value="UBIQUITIN-ACTIVATING ENZYME E1"/>
    <property type="match status" value="1"/>
</dbReference>
<keyword evidence="8" id="KW-0067">ATP-binding</keyword>
<dbReference type="Gene3D" id="2.40.30.180">
    <property type="entry name" value="Ubiquitin-activating enzyme E1, FCCH domain"/>
    <property type="match status" value="1"/>
</dbReference>
<keyword evidence="7" id="KW-0833">Ubl conjugation pathway</keyword>
<dbReference type="NCBIfam" id="TIGR01408">
    <property type="entry name" value="Ube1"/>
    <property type="match status" value="1"/>
</dbReference>
<dbReference type="OrthoDB" id="10252231at2759"/>
<dbReference type="InterPro" id="IPR045886">
    <property type="entry name" value="ThiF/MoeB/HesA"/>
</dbReference>
<dbReference type="Gene3D" id="3.40.50.12550">
    <property type="entry name" value="Ubiquitin-activating enzyme E1, inactive adenylation domain, subdomain 2"/>
    <property type="match status" value="1"/>
</dbReference>
<protein>
    <recommendedName>
        <fullName evidence="4">E1 ubiquitin-activating enzyme</fullName>
        <ecNumber evidence="4">6.2.1.45</ecNumber>
    </recommendedName>
</protein>
<evidence type="ECO:0000256" key="3">
    <source>
        <dbReference type="ARBA" id="ARBA00005673"/>
    </source>
</evidence>
<evidence type="ECO:0000313" key="10">
    <source>
        <dbReference type="EMBL" id="KYQ91301.1"/>
    </source>
</evidence>
<dbReference type="GO" id="GO:0005634">
    <property type="term" value="C:nucleus"/>
    <property type="evidence" value="ECO:0007669"/>
    <property type="project" value="TreeGrafter"/>
</dbReference>
<dbReference type="STRING" id="361077.A0A151ZBI8"/>
<evidence type="ECO:0000256" key="6">
    <source>
        <dbReference type="ARBA" id="ARBA00022741"/>
    </source>
</evidence>
<dbReference type="FunFam" id="2.40.30.180:FF:000002">
    <property type="entry name" value="Ubiquitin-activating enzyme E1 2"/>
    <property type="match status" value="1"/>
</dbReference>
<dbReference type="InterPro" id="IPR038252">
    <property type="entry name" value="UBA_E1_C_sf"/>
</dbReference>
<dbReference type="Pfam" id="PF00899">
    <property type="entry name" value="ThiF"/>
    <property type="match status" value="2"/>
</dbReference>
<dbReference type="FunCoup" id="A0A151ZBI8">
    <property type="interactions" value="144"/>
</dbReference>
<evidence type="ECO:0000256" key="2">
    <source>
        <dbReference type="ARBA" id="ARBA00004906"/>
    </source>
</evidence>
<dbReference type="InterPro" id="IPR042302">
    <property type="entry name" value="E1_FCCH_sf"/>
</dbReference>
<dbReference type="Gene3D" id="3.40.50.720">
    <property type="entry name" value="NAD(P)-binding Rossmann-like Domain"/>
    <property type="match status" value="1"/>
</dbReference>
<dbReference type="SMART" id="SM00985">
    <property type="entry name" value="UBA_e1_C"/>
    <property type="match status" value="1"/>
</dbReference>
<dbReference type="GO" id="GO:0004839">
    <property type="term" value="F:ubiquitin activating enzyme activity"/>
    <property type="evidence" value="ECO:0007669"/>
    <property type="project" value="UniProtKB-EC"/>
</dbReference>
<evidence type="ECO:0000256" key="7">
    <source>
        <dbReference type="ARBA" id="ARBA00022786"/>
    </source>
</evidence>
<name>A0A151ZBI8_TIELA</name>
<keyword evidence="6" id="KW-0547">Nucleotide-binding</keyword>
<dbReference type="SUPFAM" id="SSF69572">
    <property type="entry name" value="Activating enzymes of the ubiquitin-like proteins"/>
    <property type="match status" value="2"/>
</dbReference>
<dbReference type="OMA" id="WSHCVEL"/>
<dbReference type="Pfam" id="PF10585">
    <property type="entry name" value="UBA_E1_SCCH"/>
    <property type="match status" value="1"/>
</dbReference>
<dbReference type="GO" id="GO:0005524">
    <property type="term" value="F:ATP binding"/>
    <property type="evidence" value="ECO:0007669"/>
    <property type="project" value="UniProtKB-KW"/>
</dbReference>
<comment type="catalytic activity">
    <reaction evidence="1">
        <text>ATP + ubiquitin + [E1 ubiquitin-activating enzyme]-L-cysteine = AMP + diphosphate + S-ubiquitinyl-[E1 ubiquitin-activating enzyme]-L-cysteine.</text>
        <dbReference type="EC" id="6.2.1.45"/>
    </reaction>
</comment>
<keyword evidence="5" id="KW-0436">Ligase</keyword>
<keyword evidence="11" id="KW-1185">Reference proteome</keyword>
<evidence type="ECO:0000259" key="9">
    <source>
        <dbReference type="SMART" id="SM00985"/>
    </source>
</evidence>
<sequence length="1035" mass="117026">MDVDVKDISSFRDYTLDDSLYSRQRYVLGDFAMSKLSKSDIFLSGLGGIGVEISKNLILAGIKSITLHDDQVTSVLDLSTQFYLQESDIGQNRATVSYPKLSELNPYVKVNHSTTPISDLMSNLSYLLQFKCVIITDGFKGRKNQLELNEFCRANGIYFLMTDTTGLFGWVFNDFGDSFKVFDKNGEDCKEVFVSNISQSVDTPIVTCMESNMHGLEDGDYVQFKEILGMTQLNNTSNPIKVKVINPYSFSLADIDSSVMGAYQSGGIVQQIKTPVEIKFKSLQDSNGNPEFLDFDLTKNPSLLHLLRLATEAFKSQHGGELPKPFNQAEGEELLELVKSINKANTKNQLPEDQLDEKLIRHCAFIARGKICPLTSVIGGFAAQEVLKSITGKFTPLKQWLYIDAFELVPSGECNSLDYIPNPNGELQSKRSFAQVMCVGNEICKKMEDSKIFMIGSGAIGCEMLKNYALLGVGSGQQGMVTITDNDLIEKSNLNRQFLFRNSDINSAKSQSAAKAVRVMNSSIHIDPKEIKVDQHSETTFNSNFYNAQDVIVSALDNVEARLYVDSKCVQNAKPLLESGTLGTKGHVQVILPHLTESYSSQKDPDEKQTPFCTLKSFPTNIDHCIQWSRDKFEKLFSINPLELNKFLEDQEYLKKLETSDNSNKISISKSISKMMDSYPKSFKDCVTIARVKFEKLFNFAIKELLKAYPLDLKTKEGTLFWSSPKRPPTALVYDSTDASHLDFIQEYSKLLAIIFNISEISTITRDQIREYSQSVKVPEFKSKNKTIISDEKAQKPVETFSMEQFKELLDKLSKQVTQFHLENVKTQPLQIQQFEKDDDSNHHIDFIASIANLRAKIYSIQQVDRFKVKLVAGKIIPAIATTTSVVSGLVALELVKILSGRFQKTLTPYKNAYLNLAIPYFGCSEPGEAPKHKVTTTFSYTLWDKWEITDQPQITIEQFCQYFMDKYQLKVSGIYQDVSMVYLAALPFHKKRLQNTLREYLDNVTPDLKYIDLYVQFLEENGDDAKSPPIRYYL</sequence>
<evidence type="ECO:0000256" key="5">
    <source>
        <dbReference type="ARBA" id="ARBA00022598"/>
    </source>
</evidence>
<feature type="domain" description="Ubiquitin-activating enzyme E1 C-terminal" evidence="9">
    <location>
        <begin position="910"/>
        <end position="1031"/>
    </location>
</feature>
<dbReference type="FunFam" id="3.40.50.720:FF:000015">
    <property type="entry name" value="Ubiquitin-activating enzyme E1 1"/>
    <property type="match status" value="1"/>
</dbReference>
<gene>
    <name evidence="10" type="ORF">DLAC_08242</name>
</gene>
<comment type="pathway">
    <text evidence="2">Protein modification; protein ubiquitination.</text>
</comment>
<dbReference type="Gene3D" id="3.10.290.60">
    <property type="entry name" value="Ubiquitin-activating enzyme E1, UFD domain"/>
    <property type="match status" value="1"/>
</dbReference>
<dbReference type="AlphaFoldDB" id="A0A151ZBI8"/>
<dbReference type="EC" id="6.2.1.45" evidence="4"/>
<dbReference type="InterPro" id="IPR000594">
    <property type="entry name" value="ThiF_NAD_FAD-bd"/>
</dbReference>
<dbReference type="InterPro" id="IPR035985">
    <property type="entry name" value="Ubiquitin-activating_enz"/>
</dbReference>
<organism evidence="10 11">
    <name type="scientific">Tieghemostelium lacteum</name>
    <name type="common">Slime mold</name>
    <name type="synonym">Dictyostelium lacteum</name>
    <dbReference type="NCBI Taxonomy" id="361077"/>
    <lineage>
        <taxon>Eukaryota</taxon>
        <taxon>Amoebozoa</taxon>
        <taxon>Evosea</taxon>
        <taxon>Eumycetozoa</taxon>
        <taxon>Dictyostelia</taxon>
        <taxon>Dictyosteliales</taxon>
        <taxon>Raperosteliaceae</taxon>
        <taxon>Tieghemostelium</taxon>
    </lineage>
</organism>
<evidence type="ECO:0000313" key="11">
    <source>
        <dbReference type="Proteomes" id="UP000076078"/>
    </source>
</evidence>
<dbReference type="PANTHER" id="PTHR10953:SF186">
    <property type="entry name" value="UBIQUITIN-LIKE MODIFIER-ACTIVATING ENZYME 6"/>
    <property type="match status" value="1"/>
</dbReference>
<dbReference type="InterPro" id="IPR018965">
    <property type="entry name" value="Ub-activating_enz_E1_C"/>
</dbReference>
<comment type="caution">
    <text evidence="10">The sequence shown here is derived from an EMBL/GenBank/DDBJ whole genome shotgun (WGS) entry which is preliminary data.</text>
</comment>
<dbReference type="InterPro" id="IPR018075">
    <property type="entry name" value="UBQ-activ_enz_E1"/>
</dbReference>
<dbReference type="Proteomes" id="UP000076078">
    <property type="component" value="Unassembled WGS sequence"/>
</dbReference>
<dbReference type="InParanoid" id="A0A151ZBI8"/>
<reference evidence="10 11" key="1">
    <citation type="submission" date="2015-12" db="EMBL/GenBank/DDBJ databases">
        <title>Dictyostelia acquired genes for synthesis and detection of signals that induce cell-type specialization by lateral gene transfer from prokaryotes.</title>
        <authorList>
            <person name="Gloeckner G."/>
            <person name="Schaap P."/>
        </authorList>
    </citation>
    <scope>NUCLEOTIDE SEQUENCE [LARGE SCALE GENOMIC DNA]</scope>
    <source>
        <strain evidence="10 11">TK</strain>
    </source>
</reference>
<dbReference type="GO" id="GO:0006511">
    <property type="term" value="P:ubiquitin-dependent protein catabolic process"/>
    <property type="evidence" value="ECO:0007669"/>
    <property type="project" value="TreeGrafter"/>
</dbReference>
<dbReference type="InterPro" id="IPR019572">
    <property type="entry name" value="UBA_E1_SCCH"/>
</dbReference>
<evidence type="ECO:0000256" key="8">
    <source>
        <dbReference type="ARBA" id="ARBA00022840"/>
    </source>
</evidence>
<accession>A0A151ZBI8</accession>
<evidence type="ECO:0000256" key="4">
    <source>
        <dbReference type="ARBA" id="ARBA00012990"/>
    </source>
</evidence>
<dbReference type="GO" id="GO:0005737">
    <property type="term" value="C:cytoplasm"/>
    <property type="evidence" value="ECO:0007669"/>
    <property type="project" value="TreeGrafter"/>
</dbReference>
<dbReference type="InterPro" id="IPR042063">
    <property type="entry name" value="Ubi_acti_E1_SCCH"/>
</dbReference>